<dbReference type="InterPro" id="IPR004276">
    <property type="entry name" value="GlycoTrans_28_N"/>
</dbReference>
<accession>A0A285NJC9</accession>
<feature type="binding site" evidence="10">
    <location>
        <begin position="12"/>
        <end position="14"/>
    </location>
    <ligand>
        <name>UDP-N-acetyl-alpha-D-glucosamine</name>
        <dbReference type="ChEBI" id="CHEBI:57705"/>
    </ligand>
</feature>
<feature type="binding site" evidence="10">
    <location>
        <position position="165"/>
    </location>
    <ligand>
        <name>UDP-N-acetyl-alpha-D-glucosamine</name>
        <dbReference type="ChEBI" id="CHEBI:57705"/>
    </ligand>
</feature>
<dbReference type="RefSeq" id="WP_097153026.1">
    <property type="nucleotide sequence ID" value="NZ_OBEL01000001.1"/>
</dbReference>
<dbReference type="PANTHER" id="PTHR21015:SF22">
    <property type="entry name" value="GLYCOSYLTRANSFERASE"/>
    <property type="match status" value="1"/>
</dbReference>
<keyword evidence="6 10" id="KW-0573">Peptidoglycan synthesis</keyword>
<keyword evidence="1 10" id="KW-1003">Cell membrane</keyword>
<keyword evidence="2 10" id="KW-0132">Cell division</keyword>
<evidence type="ECO:0000256" key="7">
    <source>
        <dbReference type="ARBA" id="ARBA00023136"/>
    </source>
</evidence>
<comment type="function">
    <text evidence="10">Cell wall formation. Catalyzes the transfer of a GlcNAc subunit on undecaprenyl-pyrophosphoryl-MurNAc-pentapeptide (lipid intermediate I) to form undecaprenyl-pyrophosphoryl-MurNAc-(pentapeptide)GlcNAc (lipid intermediate II).</text>
</comment>
<dbReference type="NCBIfam" id="TIGR01133">
    <property type="entry name" value="murG"/>
    <property type="match status" value="1"/>
</dbReference>
<feature type="binding site" evidence="10">
    <location>
        <position position="123"/>
    </location>
    <ligand>
        <name>UDP-N-acetyl-alpha-D-glucosamine</name>
        <dbReference type="ChEBI" id="CHEBI:57705"/>
    </ligand>
</feature>
<gene>
    <name evidence="10" type="primary">murG</name>
    <name evidence="13" type="ORF">SAMN06265368_1921</name>
</gene>
<reference evidence="13 14" key="1">
    <citation type="submission" date="2017-09" db="EMBL/GenBank/DDBJ databases">
        <authorList>
            <person name="Ehlers B."/>
            <person name="Leendertz F.H."/>
        </authorList>
    </citation>
    <scope>NUCLEOTIDE SEQUENCE [LARGE SCALE GENOMIC DNA]</scope>
    <source>
        <strain evidence="13 14">DSM 18289</strain>
    </source>
</reference>
<dbReference type="GO" id="GO:0008360">
    <property type="term" value="P:regulation of cell shape"/>
    <property type="evidence" value="ECO:0007669"/>
    <property type="project" value="UniProtKB-KW"/>
</dbReference>
<keyword evidence="9 10" id="KW-0961">Cell wall biogenesis/degradation</keyword>
<dbReference type="Gene3D" id="3.40.50.2000">
    <property type="entry name" value="Glycogen Phosphorylase B"/>
    <property type="match status" value="2"/>
</dbReference>
<dbReference type="GO" id="GO:0050511">
    <property type="term" value="F:undecaprenyldiphospho-muramoylpentapeptide beta-N-acetylglucosaminyltransferase activity"/>
    <property type="evidence" value="ECO:0007669"/>
    <property type="project" value="UniProtKB-UniRule"/>
</dbReference>
<comment type="caution">
    <text evidence="10">Lacks conserved residue(s) required for the propagation of feature annotation.</text>
</comment>
<comment type="similarity">
    <text evidence="10">Belongs to the glycosyltransferase 28 family. MurG subfamily.</text>
</comment>
<dbReference type="Pfam" id="PF03033">
    <property type="entry name" value="Glyco_transf_28"/>
    <property type="match status" value="1"/>
</dbReference>
<evidence type="ECO:0000256" key="6">
    <source>
        <dbReference type="ARBA" id="ARBA00022984"/>
    </source>
</evidence>
<dbReference type="Pfam" id="PF04101">
    <property type="entry name" value="Glyco_tran_28_C"/>
    <property type="match status" value="1"/>
</dbReference>
<dbReference type="EC" id="2.4.1.227" evidence="10"/>
<keyword evidence="8 10" id="KW-0131">Cell cycle</keyword>
<dbReference type="GO" id="GO:0071555">
    <property type="term" value="P:cell wall organization"/>
    <property type="evidence" value="ECO:0007669"/>
    <property type="project" value="UniProtKB-KW"/>
</dbReference>
<dbReference type="EMBL" id="OBEL01000001">
    <property type="protein sequence ID" value="SNZ09067.1"/>
    <property type="molecule type" value="Genomic_DNA"/>
</dbReference>
<comment type="pathway">
    <text evidence="10">Cell wall biogenesis; peptidoglycan biosynthesis.</text>
</comment>
<evidence type="ECO:0000256" key="5">
    <source>
        <dbReference type="ARBA" id="ARBA00022960"/>
    </source>
</evidence>
<evidence type="ECO:0000256" key="4">
    <source>
        <dbReference type="ARBA" id="ARBA00022679"/>
    </source>
</evidence>
<evidence type="ECO:0000256" key="8">
    <source>
        <dbReference type="ARBA" id="ARBA00023306"/>
    </source>
</evidence>
<dbReference type="GO" id="GO:0009252">
    <property type="term" value="P:peptidoglycan biosynthetic process"/>
    <property type="evidence" value="ECO:0007669"/>
    <property type="project" value="UniProtKB-UniRule"/>
</dbReference>
<feature type="binding site" evidence="10">
    <location>
        <position position="294"/>
    </location>
    <ligand>
        <name>UDP-N-acetyl-alpha-D-glucosamine</name>
        <dbReference type="ChEBI" id="CHEBI:57705"/>
    </ligand>
</feature>
<dbReference type="Proteomes" id="UP000219439">
    <property type="component" value="Unassembled WGS sequence"/>
</dbReference>
<dbReference type="HAMAP" id="MF_00033">
    <property type="entry name" value="MurG"/>
    <property type="match status" value="1"/>
</dbReference>
<protein>
    <recommendedName>
        <fullName evidence="10">UDP-N-acetylglucosamine--N-acetylmuramyl-(pentapeptide) pyrophosphoryl-undecaprenol N-acetylglucosamine transferase</fullName>
        <ecNumber evidence="10">2.4.1.227</ecNumber>
    </recommendedName>
    <alternativeName>
        <fullName evidence="10">Undecaprenyl-PP-MurNAc-pentapeptide-UDPGlcNAc GlcNAc transferase</fullName>
    </alternativeName>
</protein>
<feature type="domain" description="Glycosyltransferase family 28 N-terminal" evidence="11">
    <location>
        <begin position="5"/>
        <end position="138"/>
    </location>
</feature>
<keyword evidence="3 10" id="KW-0328">Glycosyltransferase</keyword>
<keyword evidence="5 10" id="KW-0133">Cell shape</keyword>
<keyword evidence="7 10" id="KW-0472">Membrane</keyword>
<dbReference type="GO" id="GO:0005886">
    <property type="term" value="C:plasma membrane"/>
    <property type="evidence" value="ECO:0007669"/>
    <property type="project" value="UniProtKB-SubCell"/>
</dbReference>
<evidence type="ECO:0000256" key="1">
    <source>
        <dbReference type="ARBA" id="ARBA00022475"/>
    </source>
</evidence>
<evidence type="ECO:0000313" key="13">
    <source>
        <dbReference type="EMBL" id="SNZ09067.1"/>
    </source>
</evidence>
<evidence type="ECO:0000256" key="2">
    <source>
        <dbReference type="ARBA" id="ARBA00022618"/>
    </source>
</evidence>
<keyword evidence="4 10" id="KW-0808">Transferase</keyword>
<dbReference type="InterPro" id="IPR006009">
    <property type="entry name" value="GlcNAc_MurG"/>
</dbReference>
<dbReference type="CDD" id="cd03785">
    <property type="entry name" value="GT28_MurG"/>
    <property type="match status" value="1"/>
</dbReference>
<dbReference type="GO" id="GO:0051991">
    <property type="term" value="F:UDP-N-acetyl-D-glucosamine:N-acetylmuramoyl-L-alanyl-D-glutamyl-meso-2,6-diaminopimelyl-D-alanyl-D-alanine-diphosphoundecaprenol 4-beta-N-acetylglucosaminlytransferase activity"/>
    <property type="evidence" value="ECO:0007669"/>
    <property type="project" value="RHEA"/>
</dbReference>
<keyword evidence="14" id="KW-1185">Reference proteome</keyword>
<comment type="catalytic activity">
    <reaction evidence="10">
        <text>di-trans,octa-cis-undecaprenyl diphospho-N-acetyl-alpha-D-muramoyl-L-alanyl-D-glutamyl-meso-2,6-diaminopimeloyl-D-alanyl-D-alanine + UDP-N-acetyl-alpha-D-glucosamine = di-trans,octa-cis-undecaprenyl diphospho-[N-acetyl-alpha-D-glucosaminyl-(1-&gt;4)]-N-acetyl-alpha-D-muramoyl-L-alanyl-D-glutamyl-meso-2,6-diaminopimeloyl-D-alanyl-D-alanine + UDP + H(+)</text>
        <dbReference type="Rhea" id="RHEA:31227"/>
        <dbReference type="ChEBI" id="CHEBI:15378"/>
        <dbReference type="ChEBI" id="CHEBI:57705"/>
        <dbReference type="ChEBI" id="CHEBI:58223"/>
        <dbReference type="ChEBI" id="CHEBI:61387"/>
        <dbReference type="ChEBI" id="CHEBI:61388"/>
        <dbReference type="EC" id="2.4.1.227"/>
    </reaction>
</comment>
<evidence type="ECO:0000256" key="9">
    <source>
        <dbReference type="ARBA" id="ARBA00023316"/>
    </source>
</evidence>
<dbReference type="SUPFAM" id="SSF53756">
    <property type="entry name" value="UDP-Glycosyltransferase/glycogen phosphorylase"/>
    <property type="match status" value="1"/>
</dbReference>
<evidence type="ECO:0000256" key="3">
    <source>
        <dbReference type="ARBA" id="ARBA00022676"/>
    </source>
</evidence>
<comment type="subcellular location">
    <subcellularLocation>
        <location evidence="10">Cell membrane</location>
        <topology evidence="10">Peripheral membrane protein</topology>
        <orientation evidence="10">Cytoplasmic side</orientation>
    </subcellularLocation>
</comment>
<dbReference type="PANTHER" id="PTHR21015">
    <property type="entry name" value="UDP-N-ACETYLGLUCOSAMINE--N-ACETYLMURAMYL-(PENTAPEPTIDE) PYROPHOSPHORYL-UNDECAPRENOL N-ACETYLGLUCOSAMINE TRANSFERASE 1"/>
    <property type="match status" value="1"/>
</dbReference>
<evidence type="ECO:0000259" key="11">
    <source>
        <dbReference type="Pfam" id="PF03033"/>
    </source>
</evidence>
<dbReference type="AlphaFoldDB" id="A0A285NJC9"/>
<proteinExistence type="inferred from homology"/>
<sequence>MEKVIVLTAGGTGGHLFPAQALAHELDVRGWQVHLATDGRAERYGHDFPAQSVRIIPSATPSGKNPIKMAKAALTLAKGFFIARKQLKELKPAALVGFGGYPTVPPMLAAASLGIPTCLHEQNGVLGRANKLLARSAKVLAASFPILKGGEPFKEITTLTGNPVRPAVLDAASSDYPALDADSPLKLTVFGGSQGARFFSEYMPGVIGRLPEAMRSRIKLVQQCRQEDLPKARVAYRELKIDAEISPFFADMPAKIADSHLVICRSGASSVSELAAIGRPSILVPLPGSLDQDQKANAEVLSNAGGAWIMDQRGLRPNPIADLIEDLFSNPDKLTAAADAARKQGRPDAAEHLADLVEGLVSETGVVQ</sequence>
<dbReference type="GO" id="GO:0051301">
    <property type="term" value="P:cell division"/>
    <property type="evidence" value="ECO:0007669"/>
    <property type="project" value="UniProtKB-KW"/>
</dbReference>
<dbReference type="InterPro" id="IPR007235">
    <property type="entry name" value="Glyco_trans_28_C"/>
</dbReference>
<evidence type="ECO:0000259" key="12">
    <source>
        <dbReference type="Pfam" id="PF04101"/>
    </source>
</evidence>
<dbReference type="GO" id="GO:0005975">
    <property type="term" value="P:carbohydrate metabolic process"/>
    <property type="evidence" value="ECO:0007669"/>
    <property type="project" value="InterPro"/>
</dbReference>
<evidence type="ECO:0000256" key="10">
    <source>
        <dbReference type="HAMAP-Rule" id="MF_00033"/>
    </source>
</evidence>
<evidence type="ECO:0000313" key="14">
    <source>
        <dbReference type="Proteomes" id="UP000219439"/>
    </source>
</evidence>
<dbReference type="UniPathway" id="UPA00219"/>
<feature type="domain" description="Glycosyl transferase family 28 C-terminal" evidence="12">
    <location>
        <begin position="187"/>
        <end position="353"/>
    </location>
</feature>
<organism evidence="13 14">
    <name type="scientific">Cohaesibacter gelatinilyticus</name>
    <dbReference type="NCBI Taxonomy" id="372072"/>
    <lineage>
        <taxon>Bacteria</taxon>
        <taxon>Pseudomonadati</taxon>
        <taxon>Pseudomonadota</taxon>
        <taxon>Alphaproteobacteria</taxon>
        <taxon>Hyphomicrobiales</taxon>
        <taxon>Cohaesibacteraceae</taxon>
    </lineage>
</organism>
<dbReference type="OrthoDB" id="9808936at2"/>
<feature type="binding site" evidence="10">
    <location>
        <position position="193"/>
    </location>
    <ligand>
        <name>UDP-N-acetyl-alpha-D-glucosamine</name>
        <dbReference type="ChEBI" id="CHEBI:57705"/>
    </ligand>
</feature>
<name>A0A285NJC9_9HYPH</name>